<dbReference type="EMBL" id="FOLE01000014">
    <property type="protein sequence ID" value="SFC95567.1"/>
    <property type="molecule type" value="Genomic_DNA"/>
</dbReference>
<keyword evidence="2" id="KW-1185">Reference proteome</keyword>
<dbReference type="AlphaFoldDB" id="A0A1I1NDE0"/>
<dbReference type="RefSeq" id="WP_091516461.1">
    <property type="nucleotide sequence ID" value="NZ_FOLE01000014.1"/>
</dbReference>
<protein>
    <submittedName>
        <fullName evidence="1">Uncharacterized protein</fullName>
    </submittedName>
</protein>
<evidence type="ECO:0000313" key="2">
    <source>
        <dbReference type="Proteomes" id="UP000199514"/>
    </source>
</evidence>
<proteinExistence type="predicted"/>
<dbReference type="STRING" id="927664.SAMN05421780_11428"/>
<reference evidence="1 2" key="1">
    <citation type="submission" date="2016-10" db="EMBL/GenBank/DDBJ databases">
        <authorList>
            <person name="de Groot N.N."/>
        </authorList>
    </citation>
    <scope>NUCLEOTIDE SEQUENCE [LARGE SCALE GENOMIC DNA]</scope>
    <source>
        <strain evidence="1 2">DSM 6793</strain>
    </source>
</reference>
<name>A0A1I1NDE0_9BACT</name>
<evidence type="ECO:0000313" key="1">
    <source>
        <dbReference type="EMBL" id="SFC95567.1"/>
    </source>
</evidence>
<dbReference type="Proteomes" id="UP000199514">
    <property type="component" value="Unassembled WGS sequence"/>
</dbReference>
<accession>A0A1I1NDE0</accession>
<organism evidence="1 2">
    <name type="scientific">Flexibacter flexilis DSM 6793</name>
    <dbReference type="NCBI Taxonomy" id="927664"/>
    <lineage>
        <taxon>Bacteria</taxon>
        <taxon>Pseudomonadati</taxon>
        <taxon>Bacteroidota</taxon>
        <taxon>Cytophagia</taxon>
        <taxon>Cytophagales</taxon>
        <taxon>Flexibacteraceae</taxon>
        <taxon>Flexibacter</taxon>
    </lineage>
</organism>
<gene>
    <name evidence="1" type="ORF">SAMN05421780_11428</name>
</gene>
<sequence>MPLTLTDIKSKYQTLSPKGKELFIKAFNKEFGYVTSASFRQKLNGRSEFVVVEANYIEDNIHLYENIKK</sequence>